<feature type="transmembrane region" description="Helical" evidence="2">
    <location>
        <begin position="170"/>
        <end position="190"/>
    </location>
</feature>
<feature type="transmembrane region" description="Helical" evidence="2">
    <location>
        <begin position="283"/>
        <end position="304"/>
    </location>
</feature>
<name>A0A6A6UK84_9PEZI</name>
<feature type="transmembrane region" description="Helical" evidence="2">
    <location>
        <begin position="324"/>
        <end position="347"/>
    </location>
</feature>
<dbReference type="Proteomes" id="UP000799302">
    <property type="component" value="Unassembled WGS sequence"/>
</dbReference>
<feature type="transmembrane region" description="Helical" evidence="2">
    <location>
        <begin position="247"/>
        <end position="271"/>
    </location>
</feature>
<keyword evidence="2" id="KW-0472">Membrane</keyword>
<keyword evidence="4" id="KW-1185">Reference proteome</keyword>
<dbReference type="EMBL" id="MU004232">
    <property type="protein sequence ID" value="KAF2671883.1"/>
    <property type="molecule type" value="Genomic_DNA"/>
</dbReference>
<reference evidence="3" key="1">
    <citation type="journal article" date="2020" name="Stud. Mycol.">
        <title>101 Dothideomycetes genomes: a test case for predicting lifestyles and emergence of pathogens.</title>
        <authorList>
            <person name="Haridas S."/>
            <person name="Albert R."/>
            <person name="Binder M."/>
            <person name="Bloem J."/>
            <person name="Labutti K."/>
            <person name="Salamov A."/>
            <person name="Andreopoulos B."/>
            <person name="Baker S."/>
            <person name="Barry K."/>
            <person name="Bills G."/>
            <person name="Bluhm B."/>
            <person name="Cannon C."/>
            <person name="Castanera R."/>
            <person name="Culley D."/>
            <person name="Daum C."/>
            <person name="Ezra D."/>
            <person name="Gonzalez J."/>
            <person name="Henrissat B."/>
            <person name="Kuo A."/>
            <person name="Liang C."/>
            <person name="Lipzen A."/>
            <person name="Lutzoni F."/>
            <person name="Magnuson J."/>
            <person name="Mondo S."/>
            <person name="Nolan M."/>
            <person name="Ohm R."/>
            <person name="Pangilinan J."/>
            <person name="Park H.-J."/>
            <person name="Ramirez L."/>
            <person name="Alfaro M."/>
            <person name="Sun H."/>
            <person name="Tritt A."/>
            <person name="Yoshinaga Y."/>
            <person name="Zwiers L.-H."/>
            <person name="Turgeon B."/>
            <person name="Goodwin S."/>
            <person name="Spatafora J."/>
            <person name="Crous P."/>
            <person name="Grigoriev I."/>
        </authorList>
    </citation>
    <scope>NUCLEOTIDE SEQUENCE</scope>
    <source>
        <strain evidence="3">CBS 115976</strain>
    </source>
</reference>
<feature type="transmembrane region" description="Helical" evidence="2">
    <location>
        <begin position="136"/>
        <end position="158"/>
    </location>
</feature>
<proteinExistence type="predicted"/>
<protein>
    <submittedName>
        <fullName evidence="3">Uncharacterized protein</fullName>
    </submittedName>
</protein>
<gene>
    <name evidence="3" type="ORF">BT63DRAFT_452387</name>
</gene>
<evidence type="ECO:0000313" key="4">
    <source>
        <dbReference type="Proteomes" id="UP000799302"/>
    </source>
</evidence>
<feature type="transmembrane region" description="Helical" evidence="2">
    <location>
        <begin position="106"/>
        <end position="124"/>
    </location>
</feature>
<evidence type="ECO:0000256" key="2">
    <source>
        <dbReference type="SAM" id="Phobius"/>
    </source>
</evidence>
<dbReference type="AlphaFoldDB" id="A0A6A6UK84"/>
<dbReference type="OrthoDB" id="4582561at2759"/>
<organism evidence="3 4">
    <name type="scientific">Microthyrium microscopicum</name>
    <dbReference type="NCBI Taxonomy" id="703497"/>
    <lineage>
        <taxon>Eukaryota</taxon>
        <taxon>Fungi</taxon>
        <taxon>Dikarya</taxon>
        <taxon>Ascomycota</taxon>
        <taxon>Pezizomycotina</taxon>
        <taxon>Dothideomycetes</taxon>
        <taxon>Dothideomycetes incertae sedis</taxon>
        <taxon>Microthyriales</taxon>
        <taxon>Microthyriaceae</taxon>
        <taxon>Microthyrium</taxon>
    </lineage>
</organism>
<evidence type="ECO:0000256" key="1">
    <source>
        <dbReference type="SAM" id="MobiDB-lite"/>
    </source>
</evidence>
<keyword evidence="2" id="KW-1133">Transmembrane helix</keyword>
<sequence>MASNMMATNISAICSNISTINDLLNNAQFSHQNITQTVSLCPGICSQEWGLGNPDLSGVGANISYIMQAVLTFILGAPFCALYIFLLEKRAAPRKLLEDLETIQDAFLDINAQFSIPVAIAAIVRLHQGASLYEIAFLESLLTMQFLSVLATSLTLLARNDFIASKKRTAVVVIYVMAEFVFLMALAGTLSTSQSKVEALHDLVAACKPYSPLKPGFVHITPVNVPHISAKQYFSFKTKDWKQTMKAVWTVIGLVLAAFVALCLAGAILFGMVQKLQESKRRMMWHAVVSIGLFAGIIYNTTQMEIKRHALRELVGMDFMDNQWGFGQVVAVFLWVPFLVQAFWILFGYPFKYTTVLVANDSGSLSEHTRKVVERGSTHGAPSAGDVENTVDSRTDDNGPIASDKPEPSSAIEETTRGDEIIDTSAKD</sequence>
<feature type="region of interest" description="Disordered" evidence="1">
    <location>
        <begin position="373"/>
        <end position="428"/>
    </location>
</feature>
<accession>A0A6A6UK84</accession>
<feature type="transmembrane region" description="Helical" evidence="2">
    <location>
        <begin position="65"/>
        <end position="86"/>
    </location>
</feature>
<evidence type="ECO:0000313" key="3">
    <source>
        <dbReference type="EMBL" id="KAF2671883.1"/>
    </source>
</evidence>
<feature type="compositionally biased region" description="Basic and acidic residues" evidence="1">
    <location>
        <begin position="414"/>
        <end position="428"/>
    </location>
</feature>
<keyword evidence="2" id="KW-0812">Transmembrane</keyword>